<proteinExistence type="predicted"/>
<dbReference type="HOGENOM" id="CLU_2926309_0_0_1"/>
<reference evidence="1" key="2">
    <citation type="submission" date="2013-04" db="UniProtKB">
        <authorList>
            <consortium name="EnsemblPlants"/>
        </authorList>
    </citation>
    <scope>IDENTIFICATION</scope>
</reference>
<evidence type="ECO:0000313" key="2">
    <source>
        <dbReference type="Proteomes" id="UP000006038"/>
    </source>
</evidence>
<dbReference type="AlphaFoldDB" id="J3N2A5"/>
<sequence>MMHRSNPRVVFAVHAGLSCSSYFTRAKRYDNRSRWRVHTLASTSKLVTPLWHVEKHTRNTV</sequence>
<reference evidence="1" key="1">
    <citation type="journal article" date="2013" name="Nat. Commun.">
        <title>Whole-genome sequencing of Oryza brachyantha reveals mechanisms underlying Oryza genome evolution.</title>
        <authorList>
            <person name="Chen J."/>
            <person name="Huang Q."/>
            <person name="Gao D."/>
            <person name="Wang J."/>
            <person name="Lang Y."/>
            <person name="Liu T."/>
            <person name="Li B."/>
            <person name="Bai Z."/>
            <person name="Luis Goicoechea J."/>
            <person name="Liang C."/>
            <person name="Chen C."/>
            <person name="Zhang W."/>
            <person name="Sun S."/>
            <person name="Liao Y."/>
            <person name="Zhang X."/>
            <person name="Yang L."/>
            <person name="Song C."/>
            <person name="Wang M."/>
            <person name="Shi J."/>
            <person name="Liu G."/>
            <person name="Liu J."/>
            <person name="Zhou H."/>
            <person name="Zhou W."/>
            <person name="Yu Q."/>
            <person name="An N."/>
            <person name="Chen Y."/>
            <person name="Cai Q."/>
            <person name="Wang B."/>
            <person name="Liu B."/>
            <person name="Min J."/>
            <person name="Huang Y."/>
            <person name="Wu H."/>
            <person name="Li Z."/>
            <person name="Zhang Y."/>
            <person name="Yin Y."/>
            <person name="Song W."/>
            <person name="Jiang J."/>
            <person name="Jackson S.A."/>
            <person name="Wing R.A."/>
            <person name="Wang J."/>
            <person name="Chen M."/>
        </authorList>
    </citation>
    <scope>NUCLEOTIDE SEQUENCE [LARGE SCALE GENOMIC DNA]</scope>
    <source>
        <strain evidence="1">cv. IRGC 101232</strain>
    </source>
</reference>
<keyword evidence="2" id="KW-1185">Reference proteome</keyword>
<protein>
    <submittedName>
        <fullName evidence="1">Uncharacterized protein</fullName>
    </submittedName>
</protein>
<dbReference type="Gramene" id="OB10G16530.1">
    <property type="protein sequence ID" value="OB10G16530.1"/>
    <property type="gene ID" value="OB10G16530"/>
</dbReference>
<dbReference type="EnsemblPlants" id="OB10G16530.1">
    <property type="protein sequence ID" value="OB10G16530.1"/>
    <property type="gene ID" value="OB10G16530"/>
</dbReference>
<dbReference type="Proteomes" id="UP000006038">
    <property type="component" value="Chromosome 10"/>
</dbReference>
<evidence type="ECO:0000313" key="1">
    <source>
        <dbReference type="EnsemblPlants" id="OB10G16530.1"/>
    </source>
</evidence>
<accession>J3N2A5</accession>
<name>J3N2A5_ORYBR</name>
<dbReference type="PROSITE" id="PS51257">
    <property type="entry name" value="PROKAR_LIPOPROTEIN"/>
    <property type="match status" value="1"/>
</dbReference>
<organism evidence="1">
    <name type="scientific">Oryza brachyantha</name>
    <name type="common">malo sina</name>
    <dbReference type="NCBI Taxonomy" id="4533"/>
    <lineage>
        <taxon>Eukaryota</taxon>
        <taxon>Viridiplantae</taxon>
        <taxon>Streptophyta</taxon>
        <taxon>Embryophyta</taxon>
        <taxon>Tracheophyta</taxon>
        <taxon>Spermatophyta</taxon>
        <taxon>Magnoliopsida</taxon>
        <taxon>Liliopsida</taxon>
        <taxon>Poales</taxon>
        <taxon>Poaceae</taxon>
        <taxon>BOP clade</taxon>
        <taxon>Oryzoideae</taxon>
        <taxon>Oryzeae</taxon>
        <taxon>Oryzinae</taxon>
        <taxon>Oryza</taxon>
    </lineage>
</organism>